<evidence type="ECO:0000313" key="1">
    <source>
        <dbReference type="EMBL" id="ERG63534.1"/>
    </source>
</evidence>
<evidence type="ECO:0000313" key="2">
    <source>
        <dbReference type="Proteomes" id="UP000016462"/>
    </source>
</evidence>
<name>U1LMG4_9MICO</name>
<reference evidence="1 2" key="1">
    <citation type="journal article" date="2013" name="Genome Announc.">
        <title>First draft genome sequence from a member of the genus agrococcus, isolated from modern microbialites.</title>
        <authorList>
            <person name="White R.A.III."/>
            <person name="Grassa C.J."/>
            <person name="Suttle C.A."/>
        </authorList>
    </citation>
    <scope>NUCLEOTIDE SEQUENCE [LARGE SCALE GENOMIC DNA]</scope>
    <source>
        <strain evidence="1 2">RW1</strain>
    </source>
</reference>
<accession>U1LMG4</accession>
<sequence length="122" mass="13313">MIRPTDLGTSDLDLARRVLARGRRIAPYIDEFPDDSEERLTAIAILKAVVAEFPAPGERRVKSMSRNGTSVSYGDVGSAFTADVINELRALEPDGWTADASLPVGHFPLPGITARMWPELYG</sequence>
<comment type="caution">
    <text evidence="1">The sequence shown here is derived from an EMBL/GenBank/DDBJ whole genome shotgun (WGS) entry which is preliminary data.</text>
</comment>
<dbReference type="RefSeq" id="WP_021011284.1">
    <property type="nucleotide sequence ID" value="NZ_ASHR01000031.1"/>
</dbReference>
<protein>
    <submittedName>
        <fullName evidence="1">Uncharacterized protein</fullName>
    </submittedName>
</protein>
<organism evidence="1 2">
    <name type="scientific">Agrococcus pavilionensis RW1</name>
    <dbReference type="NCBI Taxonomy" id="1330458"/>
    <lineage>
        <taxon>Bacteria</taxon>
        <taxon>Bacillati</taxon>
        <taxon>Actinomycetota</taxon>
        <taxon>Actinomycetes</taxon>
        <taxon>Micrococcales</taxon>
        <taxon>Microbacteriaceae</taxon>
        <taxon>Agrococcus</taxon>
    </lineage>
</organism>
<dbReference type="AlphaFoldDB" id="U1LMG4"/>
<dbReference type="EMBL" id="ASHR01000031">
    <property type="protein sequence ID" value="ERG63534.1"/>
    <property type="molecule type" value="Genomic_DNA"/>
</dbReference>
<proteinExistence type="predicted"/>
<keyword evidence="2" id="KW-1185">Reference proteome</keyword>
<gene>
    <name evidence="1" type="ORF">L332_03590</name>
</gene>
<dbReference type="OrthoDB" id="5072260at2"/>
<dbReference type="Proteomes" id="UP000016462">
    <property type="component" value="Unassembled WGS sequence"/>
</dbReference>